<accession>S9PT94</accession>
<organism evidence="7 8">
    <name type="scientific">Schizosaccharomyces octosporus (strain yFS286)</name>
    <name type="common">Fission yeast</name>
    <name type="synonym">Octosporomyces octosporus</name>
    <dbReference type="NCBI Taxonomy" id="483514"/>
    <lineage>
        <taxon>Eukaryota</taxon>
        <taxon>Fungi</taxon>
        <taxon>Dikarya</taxon>
        <taxon>Ascomycota</taxon>
        <taxon>Taphrinomycotina</taxon>
        <taxon>Schizosaccharomycetes</taxon>
        <taxon>Schizosaccharomycetales</taxon>
        <taxon>Schizosaccharomycetaceae</taxon>
        <taxon>Schizosaccharomyces</taxon>
    </lineage>
</organism>
<keyword evidence="4 6" id="KW-1133">Transmembrane helix</keyword>
<keyword evidence="5 6" id="KW-0472">Membrane</keyword>
<evidence type="ECO:0000256" key="1">
    <source>
        <dbReference type="ARBA" id="ARBA00004141"/>
    </source>
</evidence>
<sequence length="238" mass="27936">MSASIHKKLRSFKLSQMDLERSLWDMANLFRAPRRVYRSINLRVKTINQYGREDLSFIILFSTLIIFTSFCWALFFENSLKGYISLLCSMLFVDFLAVGFILSSIYYFVAKRFLLKDIYRESASIGSFQNQLEWKYCFDIHCNSFFPVFVLLYIIQLILLPIISGSNFISLFLGNSLYLVALCYYTYLTFIGYQTLPFLKDTHTLLIPIPMFLIMWALSLLGYNVPQHIISVYFRNDA</sequence>
<dbReference type="OMA" id="ETAIWEM"/>
<feature type="transmembrane region" description="Helical" evidence="6">
    <location>
        <begin position="55"/>
        <end position="76"/>
    </location>
</feature>
<dbReference type="AlphaFoldDB" id="S9PT94"/>
<feature type="transmembrane region" description="Helical" evidence="6">
    <location>
        <begin position="82"/>
        <end position="109"/>
    </location>
</feature>
<dbReference type="HOGENOM" id="CLU_066239_1_2_1"/>
<feature type="transmembrane region" description="Helical" evidence="6">
    <location>
        <begin position="205"/>
        <end position="225"/>
    </location>
</feature>
<protein>
    <submittedName>
        <fullName evidence="7">UNC-50 family protein</fullName>
    </submittedName>
</protein>
<gene>
    <name evidence="7" type="ORF">SOCG_00135</name>
</gene>
<dbReference type="eggNOG" id="KOG3012">
    <property type="taxonomic scope" value="Eukaryota"/>
</dbReference>
<dbReference type="RefSeq" id="XP_013018009.1">
    <property type="nucleotide sequence ID" value="XM_013162555.1"/>
</dbReference>
<evidence type="ECO:0000256" key="5">
    <source>
        <dbReference type="ARBA" id="ARBA00023136"/>
    </source>
</evidence>
<proteinExistence type="inferred from homology"/>
<evidence type="ECO:0000313" key="7">
    <source>
        <dbReference type="EMBL" id="EPX72371.1"/>
    </source>
</evidence>
<evidence type="ECO:0000256" key="6">
    <source>
        <dbReference type="SAM" id="Phobius"/>
    </source>
</evidence>
<dbReference type="EMBL" id="KE503207">
    <property type="protein sequence ID" value="EPX72371.1"/>
    <property type="molecule type" value="Genomic_DNA"/>
</dbReference>
<evidence type="ECO:0000313" key="8">
    <source>
        <dbReference type="Proteomes" id="UP000016088"/>
    </source>
</evidence>
<dbReference type="Proteomes" id="UP000016088">
    <property type="component" value="Unassembled WGS sequence"/>
</dbReference>
<dbReference type="PANTHER" id="PTHR12841">
    <property type="entry name" value="PROTEIN UNC-50 HOMOLOG"/>
    <property type="match status" value="1"/>
</dbReference>
<evidence type="ECO:0000256" key="4">
    <source>
        <dbReference type="ARBA" id="ARBA00022989"/>
    </source>
</evidence>
<feature type="transmembrane region" description="Helical" evidence="6">
    <location>
        <begin position="169"/>
        <end position="193"/>
    </location>
</feature>
<dbReference type="GO" id="GO:0016192">
    <property type="term" value="P:vesicle-mediated transport"/>
    <property type="evidence" value="ECO:0007669"/>
    <property type="project" value="EnsemblFungi"/>
</dbReference>
<feature type="transmembrane region" description="Helical" evidence="6">
    <location>
        <begin position="145"/>
        <end position="163"/>
    </location>
</feature>
<dbReference type="InterPro" id="IPR007881">
    <property type="entry name" value="UNC-50"/>
</dbReference>
<keyword evidence="8" id="KW-1185">Reference proteome</keyword>
<evidence type="ECO:0000256" key="3">
    <source>
        <dbReference type="ARBA" id="ARBA00022692"/>
    </source>
</evidence>
<reference evidence="7 8" key="1">
    <citation type="journal article" date="2011" name="Science">
        <title>Comparative functional genomics of the fission yeasts.</title>
        <authorList>
            <person name="Rhind N."/>
            <person name="Chen Z."/>
            <person name="Yassour M."/>
            <person name="Thompson D.A."/>
            <person name="Haas B.J."/>
            <person name="Habib N."/>
            <person name="Wapinski I."/>
            <person name="Roy S."/>
            <person name="Lin M.F."/>
            <person name="Heiman D.I."/>
            <person name="Young S.K."/>
            <person name="Furuya K."/>
            <person name="Guo Y."/>
            <person name="Pidoux A."/>
            <person name="Chen H.M."/>
            <person name="Robbertse B."/>
            <person name="Goldberg J.M."/>
            <person name="Aoki K."/>
            <person name="Bayne E.H."/>
            <person name="Berlin A.M."/>
            <person name="Desjardins C.A."/>
            <person name="Dobbs E."/>
            <person name="Dukaj L."/>
            <person name="Fan L."/>
            <person name="FitzGerald M.G."/>
            <person name="French C."/>
            <person name="Gujja S."/>
            <person name="Hansen K."/>
            <person name="Keifenheim D."/>
            <person name="Levin J.Z."/>
            <person name="Mosher R.A."/>
            <person name="Mueller C.A."/>
            <person name="Pfiffner J."/>
            <person name="Priest M."/>
            <person name="Russ C."/>
            <person name="Smialowska A."/>
            <person name="Swoboda P."/>
            <person name="Sykes S.M."/>
            <person name="Vaughn M."/>
            <person name="Vengrova S."/>
            <person name="Yoder R."/>
            <person name="Zeng Q."/>
            <person name="Allshire R."/>
            <person name="Baulcombe D."/>
            <person name="Birren B.W."/>
            <person name="Brown W."/>
            <person name="Ekwall K."/>
            <person name="Kellis M."/>
            <person name="Leatherwood J."/>
            <person name="Levin H."/>
            <person name="Margalit H."/>
            <person name="Martienssen R."/>
            <person name="Nieduszynski C.A."/>
            <person name="Spatafora J.W."/>
            <person name="Friedman N."/>
            <person name="Dalgaard J.Z."/>
            <person name="Baumann P."/>
            <person name="Niki H."/>
            <person name="Regev A."/>
            <person name="Nusbaum C."/>
        </authorList>
    </citation>
    <scope>NUCLEOTIDE SEQUENCE [LARGE SCALE GENOMIC DNA]</scope>
    <source>
        <strain evidence="8">yFS286</strain>
    </source>
</reference>
<evidence type="ECO:0000256" key="2">
    <source>
        <dbReference type="ARBA" id="ARBA00006293"/>
    </source>
</evidence>
<dbReference type="Pfam" id="PF05216">
    <property type="entry name" value="UNC-50"/>
    <property type="match status" value="1"/>
</dbReference>
<dbReference type="PANTHER" id="PTHR12841:SF6">
    <property type="entry name" value="PROTEIN UNC-50 HOMOLOG"/>
    <property type="match status" value="1"/>
</dbReference>
<comment type="subcellular location">
    <subcellularLocation>
        <location evidence="1">Membrane</location>
        <topology evidence="1">Multi-pass membrane protein</topology>
    </subcellularLocation>
</comment>
<comment type="similarity">
    <text evidence="2">Belongs to the unc-50 family.</text>
</comment>
<dbReference type="VEuPathDB" id="FungiDB:SOCG_00135"/>
<name>S9PT94_SCHOY</name>
<keyword evidence="3 6" id="KW-0812">Transmembrane</keyword>
<dbReference type="GeneID" id="25029119"/>
<dbReference type="GO" id="GO:0000139">
    <property type="term" value="C:Golgi membrane"/>
    <property type="evidence" value="ECO:0007669"/>
    <property type="project" value="EnsemblFungi"/>
</dbReference>
<dbReference type="OrthoDB" id="10027013at2759"/>